<comment type="caution">
    <text evidence="9">The sequence shown here is derived from an EMBL/GenBank/DDBJ whole genome shotgun (WGS) entry which is preliminary data.</text>
</comment>
<protein>
    <recommendedName>
        <fullName evidence="3 7">Defect at low temperature protein 1</fullName>
    </recommendedName>
</protein>
<evidence type="ECO:0000256" key="8">
    <source>
        <dbReference type="SAM" id="MobiDB-lite"/>
    </source>
</evidence>
<evidence type="ECO:0000256" key="5">
    <source>
        <dbReference type="ARBA" id="ARBA00022989"/>
    </source>
</evidence>
<comment type="function">
    <text evidence="1 7">Required for growth under high-pressure and low-temperature conditions.</text>
</comment>
<evidence type="ECO:0000256" key="4">
    <source>
        <dbReference type="ARBA" id="ARBA00022692"/>
    </source>
</evidence>
<sequence length="266" mass="29905">MLRNIPNKLAPSGYVPKKVTSRIQEKFNMASFVRKQAAPLQQDILDMGWAKPGSTGFEGVNFKQAISRTPIIIENAATAISEAYARPAFLPVRNYLEVLMQQGVINASLGQVYLKGYERTRFSQHAPTKDEYLDVMKHLAAILRQMGYYQSQQHQAEPAVDNDAVSITSYDSGRSQASISRPRHYPASLDRLHSYSPDDDDVASLAQSVATWSSRSTHRRRRASPNLEDDPLPTNQFPDNGPNTDYDDTMHQVIYGRLMQPWSSSL</sequence>
<gene>
    <name evidence="7" type="primary">DLT1</name>
    <name evidence="9" type="ORF">DM01DRAFT_312581</name>
</gene>
<dbReference type="PANTHER" id="PTHR40021">
    <property type="entry name" value="DEFECT AT LOW TEMPERATURE PROTEIN 1"/>
    <property type="match status" value="1"/>
</dbReference>
<evidence type="ECO:0000256" key="6">
    <source>
        <dbReference type="ARBA" id="ARBA00023136"/>
    </source>
</evidence>
<feature type="region of interest" description="Disordered" evidence="8">
    <location>
        <begin position="209"/>
        <end position="247"/>
    </location>
</feature>
<dbReference type="STRING" id="101127.A0A1X2G904"/>
<keyword evidence="5" id="KW-1133">Transmembrane helix</keyword>
<dbReference type="GO" id="GO:0016020">
    <property type="term" value="C:membrane"/>
    <property type="evidence" value="ECO:0007669"/>
    <property type="project" value="UniProtKB-SubCell"/>
</dbReference>
<dbReference type="InterPro" id="IPR038869">
    <property type="entry name" value="DLT1"/>
</dbReference>
<feature type="compositionally biased region" description="Polar residues" evidence="8">
    <location>
        <begin position="233"/>
        <end position="243"/>
    </location>
</feature>
<dbReference type="EMBL" id="MCGT01000030">
    <property type="protein sequence ID" value="ORX48205.1"/>
    <property type="molecule type" value="Genomic_DNA"/>
</dbReference>
<reference evidence="9 10" key="1">
    <citation type="submission" date="2016-07" db="EMBL/GenBank/DDBJ databases">
        <title>Pervasive Adenine N6-methylation of Active Genes in Fungi.</title>
        <authorList>
            <consortium name="DOE Joint Genome Institute"/>
            <person name="Mondo S.J."/>
            <person name="Dannebaum R.O."/>
            <person name="Kuo R.C."/>
            <person name="Labutti K."/>
            <person name="Haridas S."/>
            <person name="Kuo A."/>
            <person name="Salamov A."/>
            <person name="Ahrendt S.R."/>
            <person name="Lipzen A."/>
            <person name="Sullivan W."/>
            <person name="Andreopoulos W.B."/>
            <person name="Clum A."/>
            <person name="Lindquist E."/>
            <person name="Daum C."/>
            <person name="Ramamoorthy G.K."/>
            <person name="Gryganskyi A."/>
            <person name="Culley D."/>
            <person name="Magnuson J.K."/>
            <person name="James T.Y."/>
            <person name="O'Malley M.A."/>
            <person name="Stajich J.E."/>
            <person name="Spatafora J.W."/>
            <person name="Visel A."/>
            <person name="Grigoriev I.V."/>
        </authorList>
    </citation>
    <scope>NUCLEOTIDE SEQUENCE [LARGE SCALE GENOMIC DNA]</scope>
    <source>
        <strain evidence="9 10">NRRL 3301</strain>
    </source>
</reference>
<dbReference type="PANTHER" id="PTHR40021:SF1">
    <property type="entry name" value="DEFECT AT LOW TEMPERATURE PROTEIN 1"/>
    <property type="match status" value="1"/>
</dbReference>
<keyword evidence="10" id="KW-1185">Reference proteome</keyword>
<evidence type="ECO:0000256" key="3">
    <source>
        <dbReference type="ARBA" id="ARBA00021353"/>
    </source>
</evidence>
<comment type="subcellular location">
    <subcellularLocation>
        <location evidence="7">Membrane</location>
        <topology evidence="7">Multi-pass membrane protein</topology>
    </subcellularLocation>
</comment>
<evidence type="ECO:0000313" key="9">
    <source>
        <dbReference type="EMBL" id="ORX48205.1"/>
    </source>
</evidence>
<evidence type="ECO:0000313" key="10">
    <source>
        <dbReference type="Proteomes" id="UP000242146"/>
    </source>
</evidence>
<dbReference type="AlphaFoldDB" id="A0A1X2G904"/>
<proteinExistence type="inferred from homology"/>
<evidence type="ECO:0000256" key="2">
    <source>
        <dbReference type="ARBA" id="ARBA00005550"/>
    </source>
</evidence>
<dbReference type="Proteomes" id="UP000242146">
    <property type="component" value="Unassembled WGS sequence"/>
</dbReference>
<evidence type="ECO:0000256" key="1">
    <source>
        <dbReference type="ARBA" id="ARBA00002489"/>
    </source>
</evidence>
<keyword evidence="6 7" id="KW-0472">Membrane</keyword>
<name>A0A1X2G904_9FUNG</name>
<dbReference type="OrthoDB" id="337038at2759"/>
<keyword evidence="4" id="KW-0812">Transmembrane</keyword>
<comment type="similarity">
    <text evidence="2 7">Belongs to the DLT1 family.</text>
</comment>
<accession>A0A1X2G904</accession>
<organism evidence="9 10">
    <name type="scientific">Hesseltinella vesiculosa</name>
    <dbReference type="NCBI Taxonomy" id="101127"/>
    <lineage>
        <taxon>Eukaryota</taxon>
        <taxon>Fungi</taxon>
        <taxon>Fungi incertae sedis</taxon>
        <taxon>Mucoromycota</taxon>
        <taxon>Mucoromycotina</taxon>
        <taxon>Mucoromycetes</taxon>
        <taxon>Mucorales</taxon>
        <taxon>Cunninghamellaceae</taxon>
        <taxon>Hesseltinella</taxon>
    </lineage>
</organism>
<evidence type="ECO:0000256" key="7">
    <source>
        <dbReference type="RuleBase" id="RU367100"/>
    </source>
</evidence>